<gene>
    <name evidence="10" type="ORF">GCM10009098_27770</name>
</gene>
<dbReference type="SUPFAM" id="SSF55785">
    <property type="entry name" value="PYP-like sensor domain (PAS domain)"/>
    <property type="match status" value="3"/>
</dbReference>
<dbReference type="SMART" id="SM00086">
    <property type="entry name" value="PAC"/>
    <property type="match status" value="3"/>
</dbReference>
<dbReference type="InterPro" id="IPR029016">
    <property type="entry name" value="GAF-like_dom_sf"/>
</dbReference>
<dbReference type="CDD" id="cd00130">
    <property type="entry name" value="PAS"/>
    <property type="match status" value="2"/>
</dbReference>
<feature type="domain" description="Histidine kinase" evidence="7">
    <location>
        <begin position="563"/>
        <end position="782"/>
    </location>
</feature>
<dbReference type="Pfam" id="PF01590">
    <property type="entry name" value="GAF"/>
    <property type="match status" value="1"/>
</dbReference>
<dbReference type="InterPro" id="IPR000014">
    <property type="entry name" value="PAS"/>
</dbReference>
<dbReference type="PANTHER" id="PTHR43304:SF1">
    <property type="entry name" value="PAC DOMAIN-CONTAINING PROTEIN"/>
    <property type="match status" value="1"/>
</dbReference>
<feature type="domain" description="PAS" evidence="8">
    <location>
        <begin position="172"/>
        <end position="247"/>
    </location>
</feature>
<dbReference type="EC" id="2.7.13.3" evidence="2"/>
<dbReference type="PROSITE" id="PS50109">
    <property type="entry name" value="HIS_KIN"/>
    <property type="match status" value="1"/>
</dbReference>
<dbReference type="Gene3D" id="2.10.70.100">
    <property type="match status" value="1"/>
</dbReference>
<dbReference type="InterPro" id="IPR005467">
    <property type="entry name" value="His_kinase_dom"/>
</dbReference>
<dbReference type="Gene3D" id="3.30.565.10">
    <property type="entry name" value="Histidine kinase-like ATPase, C-terminal domain"/>
    <property type="match status" value="1"/>
</dbReference>
<dbReference type="Gene3D" id="3.30.450.40">
    <property type="match status" value="1"/>
</dbReference>
<dbReference type="CDD" id="cd00082">
    <property type="entry name" value="HisKA"/>
    <property type="match status" value="1"/>
</dbReference>
<dbReference type="CDD" id="cd16922">
    <property type="entry name" value="HATPase_EvgS-ArcB-TorS-like"/>
    <property type="match status" value="1"/>
</dbReference>
<dbReference type="RefSeq" id="WP_226767546.1">
    <property type="nucleotide sequence ID" value="NZ_BAAAEO010000004.1"/>
</dbReference>
<dbReference type="InterPro" id="IPR001610">
    <property type="entry name" value="PAC"/>
</dbReference>
<evidence type="ECO:0000256" key="6">
    <source>
        <dbReference type="SAM" id="Coils"/>
    </source>
</evidence>
<comment type="catalytic activity">
    <reaction evidence="1">
        <text>ATP + protein L-histidine = ADP + protein N-phospho-L-histidine.</text>
        <dbReference type="EC" id="2.7.13.3"/>
    </reaction>
</comment>
<feature type="coiled-coil region" evidence="6">
    <location>
        <begin position="417"/>
        <end position="444"/>
    </location>
</feature>
<keyword evidence="5" id="KW-0418">Kinase</keyword>
<evidence type="ECO:0000256" key="3">
    <source>
        <dbReference type="ARBA" id="ARBA00022553"/>
    </source>
</evidence>
<dbReference type="SMART" id="SM00065">
    <property type="entry name" value="GAF"/>
    <property type="match status" value="1"/>
</dbReference>
<dbReference type="PROSITE" id="PS50113">
    <property type="entry name" value="PAC"/>
    <property type="match status" value="3"/>
</dbReference>
<keyword evidence="3" id="KW-0597">Phosphoprotein</keyword>
<dbReference type="SMART" id="SM00091">
    <property type="entry name" value="PAS"/>
    <property type="match status" value="3"/>
</dbReference>
<dbReference type="InterPro" id="IPR035965">
    <property type="entry name" value="PAS-like_dom_sf"/>
</dbReference>
<name>A0ABP3P6J5_9GAMM</name>
<dbReference type="SMART" id="SM00388">
    <property type="entry name" value="HisKA"/>
    <property type="match status" value="1"/>
</dbReference>
<dbReference type="Gene3D" id="3.30.450.20">
    <property type="entry name" value="PAS domain"/>
    <property type="match status" value="3"/>
</dbReference>
<dbReference type="InterPro" id="IPR036890">
    <property type="entry name" value="HATPase_C_sf"/>
</dbReference>
<dbReference type="InterPro" id="IPR003661">
    <property type="entry name" value="HisK_dim/P_dom"/>
</dbReference>
<evidence type="ECO:0000256" key="5">
    <source>
        <dbReference type="ARBA" id="ARBA00022777"/>
    </source>
</evidence>
<evidence type="ECO:0000313" key="10">
    <source>
        <dbReference type="EMBL" id="GAA0558255.1"/>
    </source>
</evidence>
<dbReference type="Proteomes" id="UP001501169">
    <property type="component" value="Unassembled WGS sequence"/>
</dbReference>
<dbReference type="SUPFAM" id="SSF47384">
    <property type="entry name" value="Homodimeric domain of signal transducing histidine kinase"/>
    <property type="match status" value="1"/>
</dbReference>
<evidence type="ECO:0000313" key="11">
    <source>
        <dbReference type="Proteomes" id="UP001501169"/>
    </source>
</evidence>
<dbReference type="Pfam" id="PF00512">
    <property type="entry name" value="HisKA"/>
    <property type="match status" value="1"/>
</dbReference>
<accession>A0ABP3P6J5</accession>
<comment type="caution">
    <text evidence="10">The sequence shown here is derived from an EMBL/GenBank/DDBJ whole genome shotgun (WGS) entry which is preliminary data.</text>
</comment>
<keyword evidence="6" id="KW-0175">Coiled coil</keyword>
<evidence type="ECO:0000259" key="9">
    <source>
        <dbReference type="PROSITE" id="PS50113"/>
    </source>
</evidence>
<dbReference type="SUPFAM" id="SSF55874">
    <property type="entry name" value="ATPase domain of HSP90 chaperone/DNA topoisomerase II/histidine kinase"/>
    <property type="match status" value="1"/>
</dbReference>
<keyword evidence="11" id="KW-1185">Reference proteome</keyword>
<dbReference type="PRINTS" id="PR00344">
    <property type="entry name" value="BCTRLSENSOR"/>
</dbReference>
<organism evidence="10 11">
    <name type="scientific">Rheinheimera aquimaris</name>
    <dbReference type="NCBI Taxonomy" id="412437"/>
    <lineage>
        <taxon>Bacteria</taxon>
        <taxon>Pseudomonadati</taxon>
        <taxon>Pseudomonadota</taxon>
        <taxon>Gammaproteobacteria</taxon>
        <taxon>Chromatiales</taxon>
        <taxon>Chromatiaceae</taxon>
        <taxon>Rheinheimera</taxon>
    </lineage>
</organism>
<dbReference type="InterPro" id="IPR003018">
    <property type="entry name" value="GAF"/>
</dbReference>
<evidence type="ECO:0000256" key="1">
    <source>
        <dbReference type="ARBA" id="ARBA00000085"/>
    </source>
</evidence>
<dbReference type="Gene3D" id="1.10.287.130">
    <property type="match status" value="1"/>
</dbReference>
<dbReference type="NCBIfam" id="TIGR00229">
    <property type="entry name" value="sensory_box"/>
    <property type="match status" value="2"/>
</dbReference>
<evidence type="ECO:0000259" key="8">
    <source>
        <dbReference type="PROSITE" id="PS50112"/>
    </source>
</evidence>
<dbReference type="InterPro" id="IPR052162">
    <property type="entry name" value="Sensor_kinase/Photoreceptor"/>
</dbReference>
<dbReference type="InterPro" id="IPR004358">
    <property type="entry name" value="Sig_transdc_His_kin-like_C"/>
</dbReference>
<reference evidence="11" key="1">
    <citation type="journal article" date="2019" name="Int. J. Syst. Evol. Microbiol.">
        <title>The Global Catalogue of Microorganisms (GCM) 10K type strain sequencing project: providing services to taxonomists for standard genome sequencing and annotation.</title>
        <authorList>
            <consortium name="The Broad Institute Genomics Platform"/>
            <consortium name="The Broad Institute Genome Sequencing Center for Infectious Disease"/>
            <person name="Wu L."/>
            <person name="Ma J."/>
        </authorList>
    </citation>
    <scope>NUCLEOTIDE SEQUENCE [LARGE SCALE GENOMIC DNA]</scope>
    <source>
        <strain evidence="11">JCM 14331</strain>
    </source>
</reference>
<dbReference type="PROSITE" id="PS50112">
    <property type="entry name" value="PAS"/>
    <property type="match status" value="1"/>
</dbReference>
<feature type="domain" description="PAC" evidence="9">
    <location>
        <begin position="508"/>
        <end position="559"/>
    </location>
</feature>
<evidence type="ECO:0000256" key="4">
    <source>
        <dbReference type="ARBA" id="ARBA00022679"/>
    </source>
</evidence>
<dbReference type="SMART" id="SM00387">
    <property type="entry name" value="HATPase_c"/>
    <property type="match status" value="1"/>
</dbReference>
<dbReference type="InterPro" id="IPR003594">
    <property type="entry name" value="HATPase_dom"/>
</dbReference>
<dbReference type="Pfam" id="PF08447">
    <property type="entry name" value="PAS_3"/>
    <property type="match status" value="3"/>
</dbReference>
<evidence type="ECO:0000256" key="2">
    <source>
        <dbReference type="ARBA" id="ARBA00012438"/>
    </source>
</evidence>
<proteinExistence type="predicted"/>
<dbReference type="InterPro" id="IPR013655">
    <property type="entry name" value="PAS_fold_3"/>
</dbReference>
<dbReference type="PANTHER" id="PTHR43304">
    <property type="entry name" value="PHYTOCHROME-LIKE PROTEIN CPH1"/>
    <property type="match status" value="1"/>
</dbReference>
<feature type="domain" description="PAC" evidence="9">
    <location>
        <begin position="250"/>
        <end position="302"/>
    </location>
</feature>
<keyword evidence="4" id="KW-0808">Transferase</keyword>
<feature type="domain" description="PAC" evidence="9">
    <location>
        <begin position="375"/>
        <end position="426"/>
    </location>
</feature>
<protein>
    <recommendedName>
        <fullName evidence="2">histidine kinase</fullName>
        <ecNumber evidence="2">2.7.13.3</ecNumber>
    </recommendedName>
</protein>
<dbReference type="InterPro" id="IPR000700">
    <property type="entry name" value="PAS-assoc_C"/>
</dbReference>
<dbReference type="SUPFAM" id="SSF55781">
    <property type="entry name" value="GAF domain-like"/>
    <property type="match status" value="1"/>
</dbReference>
<dbReference type="Pfam" id="PF02518">
    <property type="entry name" value="HATPase_c"/>
    <property type="match status" value="1"/>
</dbReference>
<evidence type="ECO:0000259" key="7">
    <source>
        <dbReference type="PROSITE" id="PS50109"/>
    </source>
</evidence>
<sequence>MQQAAIPYNETERLAALEAAELLDTASEARFDRLTRLVQQCLEAEIVLISLVDKDRQWFKSRQGLDACETCRNISFCGHAILDDDIFEVTDARTDSRFTDNPLVTGAPCIRFYAGIPLTFANQRIGTLCVISSEPRKLTMKERTILREFGAAVEQEIQDRQQEHATQELAASRDQFERLVANIPGITYRCKADSDWTMLYMSGGIDPLSGYPATDFINNKVRSYASVIHPDDRERLEQLVMEAIALKQSWVLQYRIMHKNGHLLWVEERGKAEFDDNGQLSFLDGLILDISEEKRLKRQLITLTSQLPGVVYQYQQWPDGHAAFPYASAAIQAIYGVTPEQVKDDASLVFAKMYAADLPALAASIESSSRELSIWQHEYRVYRDDGALSWLAGRAVPERMPDGSTLWHGYIQDITETKQYYLQLEKVNQELELARERLNTASENALIGFWQANLETGELWWSPVIYQIFGFDEGAVNPSATLFKSTVHPDDWRLIEQSEKTARETGIHDVVHRIIRPDGSIRWVHELARMLPSDTKQHVLIGSVQDVTERMQLQQLKDEFISTVSHELRTPLTSIKGALGLVNAGTLGQVPESMSKLLQVAHSNSERLSQLINDLLDIEKLIAGKMPFDLRSVEVSTELEHAVSNLQPYANQFAVDLQLGDIAPQLRIKADKLRLQQVVTNLLSNAIKFSGKNSAVKITADRQSDQVRIAVHDSGIGIASEFQPRIFERFAQADGSSSRQSGGTGLGLAICKELVEQMGGAIGFSSVLHQGSVFYFTLPLHTDSKPGKAVDRASDENTQ</sequence>
<dbReference type="InterPro" id="IPR036097">
    <property type="entry name" value="HisK_dim/P_sf"/>
</dbReference>
<dbReference type="EMBL" id="BAAAEO010000004">
    <property type="protein sequence ID" value="GAA0558255.1"/>
    <property type="molecule type" value="Genomic_DNA"/>
</dbReference>